<accession>A0A9Q0BT33</accession>
<keyword evidence="3" id="KW-1185">Reference proteome</keyword>
<dbReference type="EMBL" id="JAMKOV010000002">
    <property type="protein sequence ID" value="KAI8042905.1"/>
    <property type="molecule type" value="Genomic_DNA"/>
</dbReference>
<feature type="region of interest" description="Disordered" evidence="1">
    <location>
        <begin position="65"/>
        <end position="87"/>
    </location>
</feature>
<proteinExistence type="predicted"/>
<dbReference type="AlphaFoldDB" id="A0A9Q0BT33"/>
<organism evidence="2 3">
    <name type="scientific">Drosophila gunungcola</name>
    <name type="common">fruit fly</name>
    <dbReference type="NCBI Taxonomy" id="103775"/>
    <lineage>
        <taxon>Eukaryota</taxon>
        <taxon>Metazoa</taxon>
        <taxon>Ecdysozoa</taxon>
        <taxon>Arthropoda</taxon>
        <taxon>Hexapoda</taxon>
        <taxon>Insecta</taxon>
        <taxon>Pterygota</taxon>
        <taxon>Neoptera</taxon>
        <taxon>Endopterygota</taxon>
        <taxon>Diptera</taxon>
        <taxon>Brachycera</taxon>
        <taxon>Muscomorpha</taxon>
        <taxon>Ephydroidea</taxon>
        <taxon>Drosophilidae</taxon>
        <taxon>Drosophila</taxon>
        <taxon>Sophophora</taxon>
    </lineage>
</organism>
<feature type="compositionally biased region" description="Polar residues" evidence="1">
    <location>
        <begin position="77"/>
        <end position="87"/>
    </location>
</feature>
<feature type="non-terminal residue" evidence="2">
    <location>
        <position position="87"/>
    </location>
</feature>
<evidence type="ECO:0000313" key="3">
    <source>
        <dbReference type="Proteomes" id="UP001059596"/>
    </source>
</evidence>
<name>A0A9Q0BT33_9MUSC</name>
<comment type="caution">
    <text evidence="2">The sequence shown here is derived from an EMBL/GenBank/DDBJ whole genome shotgun (WGS) entry which is preliminary data.</text>
</comment>
<sequence>MTRGSKNSKPVLVLPYEKEQTRFPQATVLLLLQANENNFHNATSSKGRSSLAAFLRQVGERDGEWGLAQERGDASKVGQQQQQADVV</sequence>
<reference evidence="2" key="1">
    <citation type="journal article" date="2023" name="Genome Biol. Evol.">
        <title>Long-read-based Genome Assembly of Drosophila gunungcola Reveals Fewer Chemosensory Genes in Flower-breeding Species.</title>
        <authorList>
            <person name="Negi A."/>
            <person name="Liao B.Y."/>
            <person name="Yeh S.D."/>
        </authorList>
    </citation>
    <scope>NUCLEOTIDE SEQUENCE</scope>
    <source>
        <strain evidence="2">Sukarami</strain>
    </source>
</reference>
<feature type="compositionally biased region" description="Basic and acidic residues" evidence="1">
    <location>
        <begin position="65"/>
        <end position="74"/>
    </location>
</feature>
<gene>
    <name evidence="2" type="ORF">M5D96_004228</name>
</gene>
<evidence type="ECO:0000313" key="2">
    <source>
        <dbReference type="EMBL" id="KAI8042905.1"/>
    </source>
</evidence>
<evidence type="ECO:0000256" key="1">
    <source>
        <dbReference type="SAM" id="MobiDB-lite"/>
    </source>
</evidence>
<dbReference type="Proteomes" id="UP001059596">
    <property type="component" value="Unassembled WGS sequence"/>
</dbReference>
<protein>
    <submittedName>
        <fullName evidence="2">Uncharacterized protein</fullName>
    </submittedName>
</protein>